<dbReference type="EMBL" id="CP013568">
    <property type="protein sequence ID" value="ANL84669.1"/>
    <property type="molecule type" value="Genomic_DNA"/>
</dbReference>
<accession>A0ABN4QLV7</accession>
<sequence>MADYLASNFKVYQEYLKTRAAETLQQQADGFNAAVNNAIIMRTIEKPGDYEYESFFKDIASLVTRRDTTSTSAATKLSMAQDEFIRVKLNRKIGPVDQSRDSFRKIFARYSEMEFAGILGGQIAVAQQLDMLNTTLLATRAALVNVSSGAMMTTVASSGTITTPSLVDALALMGDRADRIVCWIMHSKVYFNLVKEQIAAKIEGVANFNVQTGTPITLNRPVLVTDSDSLKVTSGSPAVTDYYTLGLTPNGALCEVTETSDVLIDDITGGENILTRLQGEFAYNTGVKGFKWDVANGGANPTSTAVGTGSNWDKAASYDKALAGVVLKSR</sequence>
<evidence type="ECO:0000313" key="2">
    <source>
        <dbReference type="Proteomes" id="UP000078551"/>
    </source>
</evidence>
<dbReference type="InterPro" id="IPR045404">
    <property type="entry name" value="Gp13-like"/>
</dbReference>
<name>A0ABN4QLV7_9HYPH</name>
<protein>
    <recommendedName>
        <fullName evidence="3">Major capsid protein</fullName>
    </recommendedName>
</protein>
<dbReference type="RefSeq" id="WP_064832566.1">
    <property type="nucleotide sequence ID" value="NZ_CP013568.1"/>
</dbReference>
<organism evidence="1 2">
    <name type="scientific">Rhizobium phaseoli</name>
    <dbReference type="NCBI Taxonomy" id="396"/>
    <lineage>
        <taxon>Bacteria</taxon>
        <taxon>Pseudomonadati</taxon>
        <taxon>Pseudomonadota</taxon>
        <taxon>Alphaproteobacteria</taxon>
        <taxon>Hyphomicrobiales</taxon>
        <taxon>Rhizobiaceae</taxon>
        <taxon>Rhizobium/Agrobacterium group</taxon>
        <taxon>Rhizobium</taxon>
    </lineage>
</organism>
<proteinExistence type="predicted"/>
<evidence type="ECO:0000313" key="1">
    <source>
        <dbReference type="EMBL" id="ANL84669.1"/>
    </source>
</evidence>
<reference evidence="1 2" key="1">
    <citation type="submission" date="2015-11" db="EMBL/GenBank/DDBJ databases">
        <title>The limits of bacterial species coexistence and the symbiotic plasmid transference in sympatric Rhizobium populations.</title>
        <authorList>
            <person name="Perez-Carrascal O.M."/>
            <person name="VanInsberghe D."/>
            <person name="Juarez S."/>
            <person name="Polz M.F."/>
            <person name="Vinuesa P."/>
            <person name="Gonzalez V."/>
        </authorList>
    </citation>
    <scope>NUCLEOTIDE SEQUENCE [LARGE SCALE GENOMIC DNA]</scope>
    <source>
        <strain evidence="1 2">N771</strain>
    </source>
</reference>
<dbReference type="Proteomes" id="UP000078551">
    <property type="component" value="Chromosome"/>
</dbReference>
<keyword evidence="2" id="KW-1185">Reference proteome</keyword>
<evidence type="ECO:0008006" key="3">
    <source>
        <dbReference type="Google" id="ProtNLM"/>
    </source>
</evidence>
<gene>
    <name evidence="1" type="ORF">AMC81_CH01888</name>
</gene>
<dbReference type="Pfam" id="PF20036">
    <property type="entry name" value="Gp13-like"/>
    <property type="match status" value="1"/>
</dbReference>